<dbReference type="OrthoDB" id="9770482at2"/>
<evidence type="ECO:0000256" key="6">
    <source>
        <dbReference type="ARBA" id="ARBA00022837"/>
    </source>
</evidence>
<evidence type="ECO:0000256" key="3">
    <source>
        <dbReference type="ARBA" id="ARBA00022723"/>
    </source>
</evidence>
<evidence type="ECO:0000259" key="8">
    <source>
        <dbReference type="Pfam" id="PF00884"/>
    </source>
</evidence>
<dbReference type="SUPFAM" id="SSF53649">
    <property type="entry name" value="Alkaline phosphatase-like"/>
    <property type="match status" value="1"/>
</dbReference>
<dbReference type="PANTHER" id="PTHR42693">
    <property type="entry name" value="ARYLSULFATASE FAMILY MEMBER"/>
    <property type="match status" value="1"/>
</dbReference>
<comment type="caution">
    <text evidence="9">The sequence shown here is derived from an EMBL/GenBank/DDBJ whole genome shotgun (WGS) entry which is preliminary data.</text>
</comment>
<dbReference type="GO" id="GO:0046872">
    <property type="term" value="F:metal ion binding"/>
    <property type="evidence" value="ECO:0007669"/>
    <property type="project" value="UniProtKB-KW"/>
</dbReference>
<keyword evidence="10" id="KW-1185">Reference proteome</keyword>
<keyword evidence="6" id="KW-0106">Calcium</keyword>
<proteinExistence type="inferred from homology"/>
<protein>
    <recommendedName>
        <fullName evidence="8">Sulfatase N-terminal domain-containing protein</fullName>
    </recommendedName>
</protein>
<dbReference type="AlphaFoldDB" id="A0A2S7TZK5"/>
<dbReference type="Gene3D" id="3.40.720.10">
    <property type="entry name" value="Alkaline Phosphatase, subunit A"/>
    <property type="match status" value="1"/>
</dbReference>
<keyword evidence="5" id="KW-0378">Hydrolase</keyword>
<feature type="region of interest" description="Disordered" evidence="7">
    <location>
        <begin position="421"/>
        <end position="442"/>
    </location>
</feature>
<dbReference type="InterPro" id="IPR000917">
    <property type="entry name" value="Sulfatase_N"/>
</dbReference>
<dbReference type="GO" id="GO:0004065">
    <property type="term" value="F:arylsulfatase activity"/>
    <property type="evidence" value="ECO:0007669"/>
    <property type="project" value="TreeGrafter"/>
</dbReference>
<dbReference type="InterPro" id="IPR050738">
    <property type="entry name" value="Sulfatase"/>
</dbReference>
<dbReference type="EMBL" id="MQWA01000001">
    <property type="protein sequence ID" value="PQJ28165.1"/>
    <property type="molecule type" value="Genomic_DNA"/>
</dbReference>
<evidence type="ECO:0000256" key="4">
    <source>
        <dbReference type="ARBA" id="ARBA00022729"/>
    </source>
</evidence>
<dbReference type="Gene3D" id="3.30.1120.10">
    <property type="match status" value="1"/>
</dbReference>
<sequence length="471" mass="52900">MRMIMIINALLCWVLLAGISVAEEKPVNIVFIVADDLGIRDLGCYGSDYYRTPRLNKLASQGMRFTRAYAAASICSPTRASILTGRYPQRVQLTDALPWDRLYENPKMVPPDHIKELPSDLPTYAKALRKAGYRTALFGKWHLGNEDQFFKKGAHKNYGFDEAFDKNGKDKGVEALTAKTLAFLKENQKRPFMLTLMHHAPHVPLTCPPKYEALYDKVKPGRLHKNKTYAGMVSHIDESTGTILDALSKLGLDKNTVVIFTSDNGGLRNVTSNKPYRGGKGDLYEGGILVPLIVRWPGRIKPGATSNTPIISTDLFPTFLDLAGLKPQPDAHRDGLSMLPVLDGKQAEARTLYWHFPHRRDPSSAVIDGQWKLLRHIATGQTELFNLRTDQGERTDLAAKEPEQAKRLTALLEKHFKDTASQRMTKNPDWKENSPKGKIRNFGVSYPAGGRKMQMIKAPYPEWFKKGKADE</sequence>
<evidence type="ECO:0000313" key="9">
    <source>
        <dbReference type="EMBL" id="PQJ28165.1"/>
    </source>
</evidence>
<feature type="domain" description="Sulfatase N-terminal" evidence="8">
    <location>
        <begin position="28"/>
        <end position="324"/>
    </location>
</feature>
<dbReference type="CDD" id="cd16144">
    <property type="entry name" value="ARS_like"/>
    <property type="match status" value="1"/>
</dbReference>
<comment type="cofactor">
    <cofactor evidence="1">
        <name>Ca(2+)</name>
        <dbReference type="ChEBI" id="CHEBI:29108"/>
    </cofactor>
</comment>
<name>A0A2S7TZK5_9BACT</name>
<keyword evidence="4" id="KW-0732">Signal</keyword>
<organism evidence="9 10">
    <name type="scientific">Rubritalea profundi</name>
    <dbReference type="NCBI Taxonomy" id="1658618"/>
    <lineage>
        <taxon>Bacteria</taxon>
        <taxon>Pseudomonadati</taxon>
        <taxon>Verrucomicrobiota</taxon>
        <taxon>Verrucomicrobiia</taxon>
        <taxon>Verrucomicrobiales</taxon>
        <taxon>Rubritaleaceae</taxon>
        <taxon>Rubritalea</taxon>
    </lineage>
</organism>
<evidence type="ECO:0000256" key="1">
    <source>
        <dbReference type="ARBA" id="ARBA00001913"/>
    </source>
</evidence>
<comment type="similarity">
    <text evidence="2">Belongs to the sulfatase family.</text>
</comment>
<dbReference type="Proteomes" id="UP000239907">
    <property type="component" value="Unassembled WGS sequence"/>
</dbReference>
<dbReference type="PROSITE" id="PS00523">
    <property type="entry name" value="SULFATASE_1"/>
    <property type="match status" value="1"/>
</dbReference>
<gene>
    <name evidence="9" type="ORF">BSZ32_06385</name>
</gene>
<dbReference type="Pfam" id="PF00884">
    <property type="entry name" value="Sulfatase"/>
    <property type="match status" value="1"/>
</dbReference>
<dbReference type="InterPro" id="IPR017850">
    <property type="entry name" value="Alkaline_phosphatase_core_sf"/>
</dbReference>
<dbReference type="PANTHER" id="PTHR42693:SF42">
    <property type="entry name" value="ARYLSULFATASE G"/>
    <property type="match status" value="1"/>
</dbReference>
<accession>A0A2S7TZK5</accession>
<evidence type="ECO:0000256" key="7">
    <source>
        <dbReference type="SAM" id="MobiDB-lite"/>
    </source>
</evidence>
<evidence type="ECO:0000313" key="10">
    <source>
        <dbReference type="Proteomes" id="UP000239907"/>
    </source>
</evidence>
<reference evidence="9 10" key="1">
    <citation type="submission" date="2016-12" db="EMBL/GenBank/DDBJ databases">
        <title>Study of bacterial adaptation to deep sea.</title>
        <authorList>
            <person name="Song J."/>
            <person name="Yoshizawa S."/>
            <person name="Kogure K."/>
        </authorList>
    </citation>
    <scope>NUCLEOTIDE SEQUENCE [LARGE SCALE GENOMIC DNA]</scope>
    <source>
        <strain evidence="9 10">SAORIC-165</strain>
    </source>
</reference>
<keyword evidence="3" id="KW-0479">Metal-binding</keyword>
<evidence type="ECO:0000256" key="2">
    <source>
        <dbReference type="ARBA" id="ARBA00008779"/>
    </source>
</evidence>
<feature type="compositionally biased region" description="Basic and acidic residues" evidence="7">
    <location>
        <begin position="421"/>
        <end position="435"/>
    </location>
</feature>
<evidence type="ECO:0000256" key="5">
    <source>
        <dbReference type="ARBA" id="ARBA00022801"/>
    </source>
</evidence>
<dbReference type="InterPro" id="IPR024607">
    <property type="entry name" value="Sulfatase_CS"/>
</dbReference>